<gene>
    <name evidence="4" type="primary">RNMTL1</name>
    <name evidence="4" type="ORF">DERF_007157</name>
</gene>
<comment type="caution">
    <text evidence="4">The sequence shown here is derived from an EMBL/GenBank/DDBJ whole genome shotgun (WGS) entry which is preliminary data.</text>
</comment>
<dbReference type="PANTHER" id="PTHR43191:SF2">
    <property type="entry name" value="RRNA METHYLTRANSFERASE 3, MITOCHONDRIAL"/>
    <property type="match status" value="1"/>
</dbReference>
<dbReference type="SMART" id="SM00967">
    <property type="entry name" value="SpoU_sub_bind"/>
    <property type="match status" value="1"/>
</dbReference>
<proteinExistence type="predicted"/>
<protein>
    <submittedName>
        <fullName evidence="4">SpoU rRNA Methylase</fullName>
    </submittedName>
</protein>
<dbReference type="InterPro" id="IPR029064">
    <property type="entry name" value="Ribosomal_eL30-like_sf"/>
</dbReference>
<evidence type="ECO:0000259" key="3">
    <source>
        <dbReference type="SMART" id="SM00967"/>
    </source>
</evidence>
<name>A0A922L2U0_DERFA</name>
<dbReference type="EMBL" id="ASGP02000003">
    <property type="protein sequence ID" value="KAH9516418.1"/>
    <property type="molecule type" value="Genomic_DNA"/>
</dbReference>
<dbReference type="InterPro" id="IPR051259">
    <property type="entry name" value="rRNA_Methyltransferase"/>
</dbReference>
<evidence type="ECO:0000256" key="1">
    <source>
        <dbReference type="ARBA" id="ARBA00022603"/>
    </source>
</evidence>
<dbReference type="Proteomes" id="UP000790347">
    <property type="component" value="Unassembled WGS sequence"/>
</dbReference>
<evidence type="ECO:0000256" key="2">
    <source>
        <dbReference type="ARBA" id="ARBA00022679"/>
    </source>
</evidence>
<dbReference type="GO" id="GO:0008173">
    <property type="term" value="F:RNA methyltransferase activity"/>
    <property type="evidence" value="ECO:0007669"/>
    <property type="project" value="InterPro"/>
</dbReference>
<dbReference type="InterPro" id="IPR029026">
    <property type="entry name" value="tRNA_m1G_MTases_N"/>
</dbReference>
<dbReference type="InterPro" id="IPR013123">
    <property type="entry name" value="SpoU_subst-bd"/>
</dbReference>
<dbReference type="GO" id="GO:0003723">
    <property type="term" value="F:RNA binding"/>
    <property type="evidence" value="ECO:0007669"/>
    <property type="project" value="InterPro"/>
</dbReference>
<dbReference type="PANTHER" id="PTHR43191">
    <property type="entry name" value="RRNA METHYLTRANSFERASE 3"/>
    <property type="match status" value="1"/>
</dbReference>
<keyword evidence="5" id="KW-1185">Reference proteome</keyword>
<dbReference type="Gene3D" id="3.40.1280.10">
    <property type="match status" value="1"/>
</dbReference>
<keyword evidence="2" id="KW-0808">Transferase</keyword>
<organism evidence="4 5">
    <name type="scientific">Dermatophagoides farinae</name>
    <name type="common">American house dust mite</name>
    <dbReference type="NCBI Taxonomy" id="6954"/>
    <lineage>
        <taxon>Eukaryota</taxon>
        <taxon>Metazoa</taxon>
        <taxon>Ecdysozoa</taxon>
        <taxon>Arthropoda</taxon>
        <taxon>Chelicerata</taxon>
        <taxon>Arachnida</taxon>
        <taxon>Acari</taxon>
        <taxon>Acariformes</taxon>
        <taxon>Sarcoptiformes</taxon>
        <taxon>Astigmata</taxon>
        <taxon>Psoroptidia</taxon>
        <taxon>Analgoidea</taxon>
        <taxon>Pyroglyphidae</taxon>
        <taxon>Dermatophagoidinae</taxon>
        <taxon>Dermatophagoides</taxon>
    </lineage>
</organism>
<dbReference type="SUPFAM" id="SSF55315">
    <property type="entry name" value="L30e-like"/>
    <property type="match status" value="1"/>
</dbReference>
<accession>A0A922L2U0</accession>
<reference evidence="4" key="1">
    <citation type="submission" date="2013-05" db="EMBL/GenBank/DDBJ databases">
        <authorList>
            <person name="Yim A.K.Y."/>
            <person name="Chan T.F."/>
            <person name="Ji K.M."/>
            <person name="Liu X.Y."/>
            <person name="Zhou J.W."/>
            <person name="Li R.Q."/>
            <person name="Yang K.Y."/>
            <person name="Li J."/>
            <person name="Li M."/>
            <person name="Law P.T.W."/>
            <person name="Wu Y.L."/>
            <person name="Cai Z.L."/>
            <person name="Qin H."/>
            <person name="Bao Y."/>
            <person name="Leung R.K.K."/>
            <person name="Ng P.K.S."/>
            <person name="Zou J."/>
            <person name="Zhong X.J."/>
            <person name="Ran P.X."/>
            <person name="Zhong N.S."/>
            <person name="Liu Z.G."/>
            <person name="Tsui S.K.W."/>
        </authorList>
    </citation>
    <scope>NUCLEOTIDE SEQUENCE</scope>
    <source>
        <strain evidence="4">Derf</strain>
        <tissue evidence="4">Whole organism</tissue>
    </source>
</reference>
<dbReference type="InterPro" id="IPR029028">
    <property type="entry name" value="Alpha/beta_knot_MTases"/>
</dbReference>
<dbReference type="Gene3D" id="3.30.1330.30">
    <property type="match status" value="1"/>
</dbReference>
<dbReference type="GO" id="GO:0005737">
    <property type="term" value="C:cytoplasm"/>
    <property type="evidence" value="ECO:0007669"/>
    <property type="project" value="UniProtKB-ARBA"/>
</dbReference>
<evidence type="ECO:0000313" key="4">
    <source>
        <dbReference type="EMBL" id="KAH9516418.1"/>
    </source>
</evidence>
<dbReference type="Pfam" id="PF00588">
    <property type="entry name" value="SpoU_methylase"/>
    <property type="match status" value="1"/>
</dbReference>
<dbReference type="CDD" id="cd18106">
    <property type="entry name" value="SpoU-like_RNMTL1"/>
    <property type="match status" value="1"/>
</dbReference>
<reference evidence="4" key="2">
    <citation type="journal article" date="2022" name="Res Sq">
        <title>Comparative Genomics Reveals Insights into the Divergent Evolution of Astigmatic Mites and Household Pest Adaptations.</title>
        <authorList>
            <person name="Xiong Q."/>
            <person name="Wan A.T.-Y."/>
            <person name="Liu X.-Y."/>
            <person name="Fung C.S.-H."/>
            <person name="Xiao X."/>
            <person name="Malainual N."/>
            <person name="Hou J."/>
            <person name="Wang L."/>
            <person name="Wang M."/>
            <person name="Yang K."/>
            <person name="Cui Y."/>
            <person name="Leung E."/>
            <person name="Nong W."/>
            <person name="Shin S.-K."/>
            <person name="Au S."/>
            <person name="Jeong K.Y."/>
            <person name="Chew F.T."/>
            <person name="Hui J."/>
            <person name="Leung T.F."/>
            <person name="Tungtrongchitr A."/>
            <person name="Zhong N."/>
            <person name="Liu Z."/>
            <person name="Tsui S."/>
        </authorList>
    </citation>
    <scope>NUCLEOTIDE SEQUENCE</scope>
    <source>
        <strain evidence="4">Derf</strain>
        <tissue evidence="4">Whole organism</tissue>
    </source>
</reference>
<evidence type="ECO:0000313" key="5">
    <source>
        <dbReference type="Proteomes" id="UP000790347"/>
    </source>
</evidence>
<feature type="domain" description="RNA 2-O ribose methyltransferase substrate binding" evidence="3">
    <location>
        <begin position="117"/>
        <end position="192"/>
    </location>
</feature>
<dbReference type="GO" id="GO:0006396">
    <property type="term" value="P:RNA processing"/>
    <property type="evidence" value="ECO:0007669"/>
    <property type="project" value="InterPro"/>
</dbReference>
<dbReference type="GO" id="GO:0032259">
    <property type="term" value="P:methylation"/>
    <property type="evidence" value="ECO:0007669"/>
    <property type="project" value="UniProtKB-KW"/>
</dbReference>
<sequence length="375" mass="43014">MFRPSQIILKSCITNHRHFSRRVVQPNVVRIIKSSENYKRQAMDNNINPEEYSRKHVDEGFQETIAEKKVDNMDKNWTNEKISVNIPIFEKNSHTNNQFSETIIKTLIKKDKAETVMLEGKRLINDAIENNLKITHIFFSRKDDLKDIIDLKRLIEQQTTKLVKVTYKEMKTYSTLKTPPGIMAIVKKPYQDDSKVSNQESNNMPLILICDNVRDPGNMGTIIRTSAAAGIEKIILTEGCVDMWNQKVIKAAAGAHFKIPIISKIKWDDIPSILPQIFDLYIADVKHTSNTEKSCLYYHQVNYFSNNNDPSKVLVIGNEAFGLSSNCYEFAHTNNGYHLKIPLSNNSESLNSAIASAILIYEIRRQFEFASHIMD</sequence>
<keyword evidence="1 4" id="KW-0489">Methyltransferase</keyword>
<dbReference type="SUPFAM" id="SSF75217">
    <property type="entry name" value="alpha/beta knot"/>
    <property type="match status" value="1"/>
</dbReference>
<dbReference type="AlphaFoldDB" id="A0A922L2U0"/>
<dbReference type="InterPro" id="IPR001537">
    <property type="entry name" value="SpoU_MeTrfase"/>
</dbReference>
<dbReference type="Pfam" id="PF08032">
    <property type="entry name" value="SpoU_sub_bind"/>
    <property type="match status" value="1"/>
</dbReference>